<name>A0A815B0J0_ADIRI</name>
<organism evidence="2 4">
    <name type="scientific">Adineta ricciae</name>
    <name type="common">Rotifer</name>
    <dbReference type="NCBI Taxonomy" id="249248"/>
    <lineage>
        <taxon>Eukaryota</taxon>
        <taxon>Metazoa</taxon>
        <taxon>Spiralia</taxon>
        <taxon>Gnathifera</taxon>
        <taxon>Rotifera</taxon>
        <taxon>Eurotatoria</taxon>
        <taxon>Bdelloidea</taxon>
        <taxon>Adinetida</taxon>
        <taxon>Adinetidae</taxon>
        <taxon>Adineta</taxon>
    </lineage>
</organism>
<dbReference type="InterPro" id="IPR022742">
    <property type="entry name" value="Hydrolase_4"/>
</dbReference>
<proteinExistence type="predicted"/>
<dbReference type="SUPFAM" id="SSF53474">
    <property type="entry name" value="alpha/beta-Hydrolases"/>
    <property type="match status" value="1"/>
</dbReference>
<protein>
    <recommendedName>
        <fullName evidence="1">Serine aminopeptidase S33 domain-containing protein</fullName>
    </recommendedName>
</protein>
<feature type="domain" description="Serine aminopeptidase S33" evidence="1">
    <location>
        <begin position="29"/>
        <end position="276"/>
    </location>
</feature>
<evidence type="ECO:0000259" key="1">
    <source>
        <dbReference type="Pfam" id="PF12146"/>
    </source>
</evidence>
<evidence type="ECO:0000313" key="4">
    <source>
        <dbReference type="Proteomes" id="UP000663828"/>
    </source>
</evidence>
<comment type="caution">
    <text evidence="2">The sequence shown here is derived from an EMBL/GenBank/DDBJ whole genome shotgun (WGS) entry which is preliminary data.</text>
</comment>
<dbReference type="Proteomes" id="UP000663828">
    <property type="component" value="Unassembled WGS sequence"/>
</dbReference>
<evidence type="ECO:0000313" key="3">
    <source>
        <dbReference type="EMBL" id="CAF1364501.1"/>
    </source>
</evidence>
<dbReference type="EMBL" id="CAJNOR010002195">
    <property type="protein sequence ID" value="CAF1261352.1"/>
    <property type="molecule type" value="Genomic_DNA"/>
</dbReference>
<dbReference type="Proteomes" id="UP000663852">
    <property type="component" value="Unassembled WGS sequence"/>
</dbReference>
<sequence length="298" mass="33328">MGSTKPDVRFDYRSKDGLSIVTYRWNTNQPPRAAIQLTHGMGEHALRYGEFARTLNAKGIVVYAQDQRGHGATATLTKTIGSFGHDGWQMLINDIHLLVQYVRSENPNIPLILLGHSMGSFALQQYLLDYSNEIDAAILTGTVALDLLAAAFDPDQPFELSSLNTPFQPARTDFDWLSRDVSMVDAYINDPLCGFGLDKESIKGMFAGGQRMVNTEIVKQIRKDLPIFISVGELDPIHQQMVGVQVLVDRFQAAGLKDVTLKSYPEARHEVLNETNRQDIVNDILDWIEKKLSPSTKH</sequence>
<dbReference type="EMBL" id="CAJNOJ010000279">
    <property type="protein sequence ID" value="CAF1364501.1"/>
    <property type="molecule type" value="Genomic_DNA"/>
</dbReference>
<dbReference type="InterPro" id="IPR051044">
    <property type="entry name" value="MAG_DAG_Lipase"/>
</dbReference>
<dbReference type="InterPro" id="IPR029058">
    <property type="entry name" value="AB_hydrolase_fold"/>
</dbReference>
<evidence type="ECO:0000313" key="2">
    <source>
        <dbReference type="EMBL" id="CAF1261352.1"/>
    </source>
</evidence>
<dbReference type="AlphaFoldDB" id="A0A815B0J0"/>
<dbReference type="PANTHER" id="PTHR11614">
    <property type="entry name" value="PHOSPHOLIPASE-RELATED"/>
    <property type="match status" value="1"/>
</dbReference>
<dbReference type="Pfam" id="PF12146">
    <property type="entry name" value="Hydrolase_4"/>
    <property type="match status" value="1"/>
</dbReference>
<keyword evidence="4" id="KW-1185">Reference proteome</keyword>
<dbReference type="Gene3D" id="3.40.50.1820">
    <property type="entry name" value="alpha/beta hydrolase"/>
    <property type="match status" value="1"/>
</dbReference>
<reference evidence="2" key="1">
    <citation type="submission" date="2021-02" db="EMBL/GenBank/DDBJ databases">
        <authorList>
            <person name="Nowell W R."/>
        </authorList>
    </citation>
    <scope>NUCLEOTIDE SEQUENCE</scope>
</reference>
<dbReference type="OrthoDB" id="194865at2759"/>
<gene>
    <name evidence="3" type="ORF">EDS130_LOCUS34016</name>
    <name evidence="2" type="ORF">XAT740_LOCUS26796</name>
</gene>
<accession>A0A815B0J0</accession>